<dbReference type="EMBL" id="JAKOGG010000008">
    <property type="protein sequence ID" value="MCS4557350.1"/>
    <property type="molecule type" value="Genomic_DNA"/>
</dbReference>
<comment type="caution">
    <text evidence="1">The sequence shown here is derived from an EMBL/GenBank/DDBJ whole genome shotgun (WGS) entry which is preliminary data.</text>
</comment>
<accession>A0ABT2FLY7</accession>
<dbReference type="Proteomes" id="UP001201549">
    <property type="component" value="Unassembled WGS sequence"/>
</dbReference>
<protein>
    <submittedName>
        <fullName evidence="1">Uncharacterized protein</fullName>
    </submittedName>
</protein>
<sequence>MKRLLFYMLFGYAIWLSWQHFFGPKTTTSPSNNQLAQSLKQRFADAARSASTVKRLDTEQPSAE</sequence>
<evidence type="ECO:0000313" key="2">
    <source>
        <dbReference type="Proteomes" id="UP001201549"/>
    </source>
</evidence>
<proteinExistence type="predicted"/>
<evidence type="ECO:0000313" key="1">
    <source>
        <dbReference type="EMBL" id="MCS4557350.1"/>
    </source>
</evidence>
<reference evidence="2" key="1">
    <citation type="submission" date="2023-07" db="EMBL/GenBank/DDBJ databases">
        <title>Shewanella mangrovi sp. nov., an acetaldehyde- degrading bacterium isolated from mangrove sediment.</title>
        <authorList>
            <person name="Liu Y."/>
        </authorList>
    </citation>
    <scope>NUCLEOTIDE SEQUENCE [LARGE SCALE GENOMIC DNA]</scope>
    <source>
        <strain evidence="2">C32</strain>
    </source>
</reference>
<name>A0ABT2FLY7_9GAMM</name>
<keyword evidence="2" id="KW-1185">Reference proteome</keyword>
<dbReference type="RefSeq" id="WP_238896828.1">
    <property type="nucleotide sequence ID" value="NZ_JAKOGG010000008.1"/>
</dbReference>
<gene>
    <name evidence="1" type="ORF">L9G74_12930</name>
</gene>
<organism evidence="1 2">
    <name type="scientific">Shewanella electrica</name>
    <dbReference type="NCBI Taxonomy" id="515560"/>
    <lineage>
        <taxon>Bacteria</taxon>
        <taxon>Pseudomonadati</taxon>
        <taxon>Pseudomonadota</taxon>
        <taxon>Gammaproteobacteria</taxon>
        <taxon>Alteromonadales</taxon>
        <taxon>Shewanellaceae</taxon>
        <taxon>Shewanella</taxon>
    </lineage>
</organism>